<evidence type="ECO:0000313" key="1">
    <source>
        <dbReference type="EMBL" id="SEH02948.1"/>
    </source>
</evidence>
<gene>
    <name evidence="1" type="ORF">SAMN05444920_13160</name>
</gene>
<keyword evidence="2" id="KW-1185">Reference proteome</keyword>
<sequence>MNRHPWQDSDNSWTALPLVARVSRKVLRFWTLPGGWLTTVWACARVSTRDQNPQLQLDALATSGYDELATLRRLLDDGASVPEAARTLKEAVPPPT</sequence>
<proteinExistence type="predicted"/>
<organism evidence="1 2">
    <name type="scientific">Nonomuraea solani</name>
    <dbReference type="NCBI Taxonomy" id="1144553"/>
    <lineage>
        <taxon>Bacteria</taxon>
        <taxon>Bacillati</taxon>
        <taxon>Actinomycetota</taxon>
        <taxon>Actinomycetes</taxon>
        <taxon>Streptosporangiales</taxon>
        <taxon>Streptosporangiaceae</taxon>
        <taxon>Nonomuraea</taxon>
    </lineage>
</organism>
<name>A0A1H6EYG7_9ACTN</name>
<evidence type="ECO:0000313" key="2">
    <source>
        <dbReference type="Proteomes" id="UP000236732"/>
    </source>
</evidence>
<dbReference type="Proteomes" id="UP000236732">
    <property type="component" value="Unassembled WGS sequence"/>
</dbReference>
<accession>A0A1H6EYG7</accession>
<reference evidence="1 2" key="1">
    <citation type="submission" date="2016-10" db="EMBL/GenBank/DDBJ databases">
        <authorList>
            <person name="de Groot N.N."/>
        </authorList>
    </citation>
    <scope>NUCLEOTIDE SEQUENCE [LARGE SCALE GENOMIC DNA]</scope>
    <source>
        <strain evidence="1 2">CGMCC 4.7037</strain>
    </source>
</reference>
<dbReference type="EMBL" id="FNVT01000031">
    <property type="protein sequence ID" value="SEH02948.1"/>
    <property type="molecule type" value="Genomic_DNA"/>
</dbReference>
<dbReference type="AlphaFoldDB" id="A0A1H6EYG7"/>
<protein>
    <submittedName>
        <fullName evidence="1">Uncharacterized protein</fullName>
    </submittedName>
</protein>